<dbReference type="Pfam" id="PF00494">
    <property type="entry name" value="SQS_PSY"/>
    <property type="match status" value="2"/>
</dbReference>
<keyword evidence="3" id="KW-1185">Reference proteome</keyword>
<evidence type="ECO:0000313" key="3">
    <source>
        <dbReference type="Proteomes" id="UP000254925"/>
    </source>
</evidence>
<dbReference type="InterPro" id="IPR019845">
    <property type="entry name" value="Squalene/phytoene_synthase_CS"/>
</dbReference>
<dbReference type="SUPFAM" id="SSF48576">
    <property type="entry name" value="Terpenoid synthases"/>
    <property type="match status" value="2"/>
</dbReference>
<dbReference type="GO" id="GO:0051996">
    <property type="term" value="F:squalene synthase [NAD(P)H] activity"/>
    <property type="evidence" value="ECO:0007669"/>
    <property type="project" value="InterPro"/>
</dbReference>
<dbReference type="SFLD" id="SFLDS00005">
    <property type="entry name" value="Isoprenoid_Synthase_Type_I"/>
    <property type="match status" value="2"/>
</dbReference>
<comment type="caution">
    <text evidence="2">The sequence shown here is derived from an EMBL/GenBank/DDBJ whole genome shotgun (WGS) entry which is preliminary data.</text>
</comment>
<dbReference type="InterPro" id="IPR033904">
    <property type="entry name" value="Trans_IPPS_HH"/>
</dbReference>
<dbReference type="PROSITE" id="PS01045">
    <property type="entry name" value="SQUALEN_PHYTOEN_SYN_2"/>
    <property type="match status" value="1"/>
</dbReference>
<dbReference type="InterPro" id="IPR002060">
    <property type="entry name" value="Squ/phyt_synthse"/>
</dbReference>
<dbReference type="SFLD" id="SFLDG01212">
    <property type="entry name" value="Phytoene_synthase_like"/>
    <property type="match status" value="1"/>
</dbReference>
<evidence type="ECO:0000256" key="1">
    <source>
        <dbReference type="ARBA" id="ARBA00022679"/>
    </source>
</evidence>
<dbReference type="InterPro" id="IPR044843">
    <property type="entry name" value="Trans_IPPS_bact-type"/>
</dbReference>
<evidence type="ECO:0000313" key="2">
    <source>
        <dbReference type="EMBL" id="RDI61935.1"/>
    </source>
</evidence>
<sequence>MHMQGLSAQATKRPQDENFPVASLVLSRRHRDAVLSFYRFARMADDIADAPAMSPAEKLARLDALEQALVLGDETVPQAARLNAADARHGAGLAEARQLLRAFRQDVVKARYLDWAELEAYCTLSANPVGRFLLRLHGESDAAHGPADALCTALQILNHIQDCARDRTQLDRIYIPLGWLDPAGGEHAFFEPSQAKARRGVLDAMLDRVDDWIDRARALPERLQDRRLRAQSIATISLALALSRRLRRHDPVEARVAISKTDAARAFIGGLAKAPRRPIDQDARIAAAVVNRSGSSFWLGMQSLTQERRRAIHAVYAFCRAVDDIADGAAPSFEKRRFLAEWRREIDRLHRAPQTPIGRELARASIRYKLPLSECHALIDGVETDCAERVRISDDRALDLYARRVAGSVGALSIRIFGAPAAHDFAIGLGRTLQLVNILRDVDEDAACERVYVPLSRLAQAGLQDAPASILVADPRFAGLCEALAAEARAGFAAADDALKRLDRAALKPAILMMESYRRILDHLEVRGWGARQGRLHLTAGDRFQLFTMAMRAA</sequence>
<protein>
    <submittedName>
        <fullName evidence="2">Squalene synthase HpnC</fullName>
    </submittedName>
</protein>
<organism evidence="2 3">
    <name type="scientific">Microvirga subterranea</name>
    <dbReference type="NCBI Taxonomy" id="186651"/>
    <lineage>
        <taxon>Bacteria</taxon>
        <taxon>Pseudomonadati</taxon>
        <taxon>Pseudomonadota</taxon>
        <taxon>Alphaproteobacteria</taxon>
        <taxon>Hyphomicrobiales</taxon>
        <taxon>Methylobacteriaceae</taxon>
        <taxon>Microvirga</taxon>
    </lineage>
</organism>
<dbReference type="Gene3D" id="1.10.600.10">
    <property type="entry name" value="Farnesyl Diphosphate Synthase"/>
    <property type="match status" value="2"/>
</dbReference>
<dbReference type="Proteomes" id="UP000254925">
    <property type="component" value="Unassembled WGS sequence"/>
</dbReference>
<dbReference type="CDD" id="cd00683">
    <property type="entry name" value="Trans_IPPS_HH"/>
    <property type="match status" value="1"/>
</dbReference>
<keyword evidence="1" id="KW-0808">Transferase</keyword>
<accession>A0A370HUA1</accession>
<gene>
    <name evidence="2" type="ORF">DES45_101193</name>
</gene>
<proteinExistence type="predicted"/>
<dbReference type="PANTHER" id="PTHR31480">
    <property type="entry name" value="BIFUNCTIONAL LYCOPENE CYCLASE/PHYTOENE SYNTHASE"/>
    <property type="match status" value="1"/>
</dbReference>
<dbReference type="EMBL" id="QQBB01000001">
    <property type="protein sequence ID" value="RDI61935.1"/>
    <property type="molecule type" value="Genomic_DNA"/>
</dbReference>
<dbReference type="InterPro" id="IPR008949">
    <property type="entry name" value="Isoprenoid_synthase_dom_sf"/>
</dbReference>
<name>A0A370HUA1_9HYPH</name>
<dbReference type="GO" id="GO:0004311">
    <property type="term" value="F:geranylgeranyl diphosphate synthase activity"/>
    <property type="evidence" value="ECO:0007669"/>
    <property type="project" value="InterPro"/>
</dbReference>
<dbReference type="AlphaFoldDB" id="A0A370HUA1"/>
<dbReference type="GO" id="GO:0016117">
    <property type="term" value="P:carotenoid biosynthetic process"/>
    <property type="evidence" value="ECO:0007669"/>
    <property type="project" value="UniProtKB-ARBA"/>
</dbReference>
<dbReference type="SFLD" id="SFLDG01018">
    <property type="entry name" value="Squalene/Phytoene_Synthase_Lik"/>
    <property type="match status" value="2"/>
</dbReference>
<reference evidence="2 3" key="1">
    <citation type="submission" date="2018-07" db="EMBL/GenBank/DDBJ databases">
        <title>Genomic Encyclopedia of Type Strains, Phase IV (KMG-IV): sequencing the most valuable type-strain genomes for metagenomic binning, comparative biology and taxonomic classification.</title>
        <authorList>
            <person name="Goeker M."/>
        </authorList>
    </citation>
    <scope>NUCLEOTIDE SEQUENCE [LARGE SCALE GENOMIC DNA]</scope>
    <source>
        <strain evidence="2 3">DSM 14364</strain>
    </source>
</reference>